<dbReference type="RefSeq" id="WP_043800714.1">
    <property type="nucleotide sequence ID" value="NZ_BAAAYP010000023.1"/>
</dbReference>
<organism evidence="3 4">
    <name type="scientific">Rhodococcus aetherivorans</name>
    <dbReference type="NCBI Taxonomy" id="191292"/>
    <lineage>
        <taxon>Bacteria</taxon>
        <taxon>Bacillati</taxon>
        <taxon>Actinomycetota</taxon>
        <taxon>Actinomycetes</taxon>
        <taxon>Mycobacteriales</taxon>
        <taxon>Nocardiaceae</taxon>
        <taxon>Rhodococcus</taxon>
    </lineage>
</organism>
<reference evidence="3 4" key="1">
    <citation type="journal article" date="2018" name="Biodegradation">
        <title>1,4-Dioxane degradation characteristics of Rhodococcus aetherivorans JCM 14343.</title>
        <authorList>
            <person name="Inoue D."/>
            <person name="Tsunoda T."/>
            <person name="Yamamoto N."/>
            <person name="Ike M."/>
            <person name="Sei K."/>
        </authorList>
    </citation>
    <scope>NUCLEOTIDE SEQUENCE [LARGE SCALE GENOMIC DNA]</scope>
    <source>
        <strain evidence="3 4">JCM 14343</strain>
    </source>
</reference>
<gene>
    <name evidence="3" type="ORF">RAJCM14343_3963</name>
</gene>
<feature type="transmembrane region" description="Helical" evidence="1">
    <location>
        <begin position="338"/>
        <end position="358"/>
    </location>
</feature>
<dbReference type="PANTHER" id="PTHR16779:SF1">
    <property type="entry name" value="BETA-1,4-MANNOSYLTRANSFERASE EGH"/>
    <property type="match status" value="1"/>
</dbReference>
<feature type="domain" description="Glycosyltransferase 2-like" evidence="2">
    <location>
        <begin position="157"/>
        <end position="358"/>
    </location>
</feature>
<name>A0ABQ0YQ91_9NOCA</name>
<keyword evidence="1" id="KW-0812">Transmembrane</keyword>
<keyword evidence="4" id="KW-1185">Reference proteome</keyword>
<evidence type="ECO:0000313" key="4">
    <source>
        <dbReference type="Proteomes" id="UP000325466"/>
    </source>
</evidence>
<dbReference type="InterPro" id="IPR027389">
    <property type="entry name" value="B_mannosylTrfase_Bre-3/Egh"/>
</dbReference>
<dbReference type="InterPro" id="IPR029044">
    <property type="entry name" value="Nucleotide-diphossugar_trans"/>
</dbReference>
<dbReference type="GO" id="GO:0016757">
    <property type="term" value="F:glycosyltransferase activity"/>
    <property type="evidence" value="ECO:0007669"/>
    <property type="project" value="UniProtKB-KW"/>
</dbReference>
<evidence type="ECO:0000256" key="1">
    <source>
        <dbReference type="SAM" id="Phobius"/>
    </source>
</evidence>
<feature type="transmembrane region" description="Helical" evidence="1">
    <location>
        <begin position="378"/>
        <end position="399"/>
    </location>
</feature>
<dbReference type="InterPro" id="IPR001173">
    <property type="entry name" value="Glyco_trans_2-like"/>
</dbReference>
<keyword evidence="3" id="KW-0808">Transferase</keyword>
<dbReference type="PANTHER" id="PTHR16779">
    <property type="entry name" value="BETA-1,4-MANNOSYLTRANSFERASE EGH"/>
    <property type="match status" value="1"/>
</dbReference>
<accession>A0ABQ0YQ91</accession>
<proteinExistence type="predicted"/>
<feature type="transmembrane region" description="Helical" evidence="1">
    <location>
        <begin position="6"/>
        <end position="25"/>
    </location>
</feature>
<dbReference type="Pfam" id="PF13632">
    <property type="entry name" value="Glyco_trans_2_3"/>
    <property type="match status" value="1"/>
</dbReference>
<keyword evidence="1" id="KW-0472">Membrane</keyword>
<dbReference type="EC" id="2.4.1.-" evidence="3"/>
<dbReference type="EMBL" id="BLAH01000096">
    <property type="protein sequence ID" value="GES38698.1"/>
    <property type="molecule type" value="Genomic_DNA"/>
</dbReference>
<protein>
    <submittedName>
        <fullName evidence="3">Beta 1,4-mannosyltransferase egh</fullName>
        <ecNumber evidence="3">2.4.1.-</ecNumber>
    </submittedName>
</protein>
<evidence type="ECO:0000313" key="3">
    <source>
        <dbReference type="EMBL" id="GES38698.1"/>
    </source>
</evidence>
<dbReference type="Proteomes" id="UP000325466">
    <property type="component" value="Unassembled WGS sequence"/>
</dbReference>
<dbReference type="SUPFAM" id="SSF53448">
    <property type="entry name" value="Nucleotide-diphospho-sugar transferases"/>
    <property type="match status" value="1"/>
</dbReference>
<comment type="caution">
    <text evidence="3">The sequence shown here is derived from an EMBL/GenBank/DDBJ whole genome shotgun (WGS) entry which is preliminary data.</text>
</comment>
<evidence type="ECO:0000259" key="2">
    <source>
        <dbReference type="Pfam" id="PF13632"/>
    </source>
</evidence>
<sequence length="468" mass="52666">MIDTIFTPVIVVLTLTYIYFWLVALHARRNGHIDTSDVSNREIAGLLRRRLNGKHPHLFTIQITTRGGSVPVVRRGIEYVVKSAIKYPVLQGIVKVEVITESHEDKRAIDSEFRKAIVPVTVYVLPKDYETPNGTKLKARALHYMVELHRKNPTNSYIVHYDEESVFTEDNLARLVRNLLKKPIGISEGSISYPLEYMDSELMCRTMEANRPFGCHECYLVMSDGLPVHLHGSNLVIQERMENEIGWDIGKLDGNPLIAEDLVFGLMAYLKYGKSAFGWHRVEMIEQPPFTIEQAYKQRERWVMGALQGVAHVRTLPGWKKLSRADRLKIRATIPLRVATYAMGLPISILSILTWSFYLGFHLTSWALGNAVPTEFSLLGLPGLAMWLGGNQIGLWQNLRYTDLTTRQKAVEHVKVLATTPFSGVFDTAGPAAAATKWLAGIKTVGWTPTIKIKGQKEYGVEAVGEVA</sequence>
<keyword evidence="1" id="KW-1133">Transmembrane helix</keyword>
<keyword evidence="3" id="KW-0328">Glycosyltransferase</keyword>